<evidence type="ECO:0000259" key="1">
    <source>
        <dbReference type="Pfam" id="PF21299"/>
    </source>
</evidence>
<dbReference type="PANTHER" id="PTHR45702">
    <property type="entry name" value="ADAM10/ADAM17 METALLOPEPTIDASE FAMILY MEMBER"/>
    <property type="match status" value="1"/>
</dbReference>
<dbReference type="Proteomes" id="UP000274504">
    <property type="component" value="Unassembled WGS sequence"/>
</dbReference>
<dbReference type="OrthoDB" id="2149267at2759"/>
<name>A0A0R3SH79_HYMDI</name>
<feature type="domain" description="ADAM10 cysteine-rich" evidence="1">
    <location>
        <begin position="31"/>
        <end position="59"/>
    </location>
</feature>
<dbReference type="WBParaSite" id="HDID_0000429401-mRNA-1">
    <property type="protein sequence ID" value="HDID_0000429401-mRNA-1"/>
    <property type="gene ID" value="HDID_0000429401"/>
</dbReference>
<sequence>MSVSEHEWAINRRDENLRKAYPRLAAELLQQPGGRAVRLQPGTPCDNYRGYCDVFFVCRSVEVEGPLARLHKLLFSPQMLSKVKTWITLEYGYTSEDTGDTTRQLFPIVPAPEDQGV</sequence>
<dbReference type="STRING" id="6216.A0A0R3SH79"/>
<evidence type="ECO:0000313" key="3">
    <source>
        <dbReference type="Proteomes" id="UP000274504"/>
    </source>
</evidence>
<dbReference type="Pfam" id="PF21299">
    <property type="entry name" value="ADAM10_Cys-rich"/>
    <property type="match status" value="1"/>
</dbReference>
<dbReference type="AlphaFoldDB" id="A0A0R3SH79"/>
<dbReference type="GO" id="GO:0006509">
    <property type="term" value="P:membrane protein ectodomain proteolysis"/>
    <property type="evidence" value="ECO:0007669"/>
    <property type="project" value="TreeGrafter"/>
</dbReference>
<dbReference type="PANTHER" id="PTHR45702:SF2">
    <property type="entry name" value="KUZBANIAN, ISOFORM A"/>
    <property type="match status" value="1"/>
</dbReference>
<dbReference type="GO" id="GO:0007219">
    <property type="term" value="P:Notch signaling pathway"/>
    <property type="evidence" value="ECO:0007669"/>
    <property type="project" value="TreeGrafter"/>
</dbReference>
<dbReference type="InterPro" id="IPR049038">
    <property type="entry name" value="ADAM10_Cys-rich"/>
</dbReference>
<reference evidence="2 3" key="2">
    <citation type="submission" date="2018-11" db="EMBL/GenBank/DDBJ databases">
        <authorList>
            <consortium name="Pathogen Informatics"/>
        </authorList>
    </citation>
    <scope>NUCLEOTIDE SEQUENCE [LARGE SCALE GENOMIC DNA]</scope>
</reference>
<dbReference type="InterPro" id="IPR051489">
    <property type="entry name" value="ADAM_Metalloproteinase"/>
</dbReference>
<accession>A0A0R3SH79</accession>
<organism evidence="4">
    <name type="scientific">Hymenolepis diminuta</name>
    <name type="common">Rat tapeworm</name>
    <dbReference type="NCBI Taxonomy" id="6216"/>
    <lineage>
        <taxon>Eukaryota</taxon>
        <taxon>Metazoa</taxon>
        <taxon>Spiralia</taxon>
        <taxon>Lophotrochozoa</taxon>
        <taxon>Platyhelminthes</taxon>
        <taxon>Cestoda</taxon>
        <taxon>Eucestoda</taxon>
        <taxon>Cyclophyllidea</taxon>
        <taxon>Hymenolepididae</taxon>
        <taxon>Hymenolepis</taxon>
    </lineage>
</organism>
<evidence type="ECO:0000313" key="2">
    <source>
        <dbReference type="EMBL" id="VDL46898.1"/>
    </source>
</evidence>
<dbReference type="GO" id="GO:0005886">
    <property type="term" value="C:plasma membrane"/>
    <property type="evidence" value="ECO:0007669"/>
    <property type="project" value="TreeGrafter"/>
</dbReference>
<proteinExistence type="predicted"/>
<evidence type="ECO:0000313" key="4">
    <source>
        <dbReference type="WBParaSite" id="HDID_0000429401-mRNA-1"/>
    </source>
</evidence>
<dbReference type="EMBL" id="UYSG01001587">
    <property type="protein sequence ID" value="VDL46898.1"/>
    <property type="molecule type" value="Genomic_DNA"/>
</dbReference>
<dbReference type="GO" id="GO:0004222">
    <property type="term" value="F:metalloendopeptidase activity"/>
    <property type="evidence" value="ECO:0007669"/>
    <property type="project" value="TreeGrafter"/>
</dbReference>
<reference evidence="4" key="1">
    <citation type="submission" date="2017-02" db="UniProtKB">
        <authorList>
            <consortium name="WormBaseParasite"/>
        </authorList>
    </citation>
    <scope>IDENTIFICATION</scope>
</reference>
<gene>
    <name evidence="2" type="ORF">HDID_LOCUS4292</name>
</gene>
<protein>
    <recommendedName>
        <fullName evidence="1">ADAM10 cysteine-rich domain-containing protein</fullName>
    </recommendedName>
</protein>